<dbReference type="InterPro" id="IPR036736">
    <property type="entry name" value="ACP-like_sf"/>
</dbReference>
<dbReference type="PANTHER" id="PTHR45527:SF1">
    <property type="entry name" value="FATTY ACID SYNTHASE"/>
    <property type="match status" value="1"/>
</dbReference>
<dbReference type="GO" id="GO:0044550">
    <property type="term" value="P:secondary metabolite biosynthetic process"/>
    <property type="evidence" value="ECO:0007669"/>
    <property type="project" value="TreeGrafter"/>
</dbReference>
<proteinExistence type="predicted"/>
<dbReference type="SUPFAM" id="SSF56801">
    <property type="entry name" value="Acetyl-CoA synthetase-like"/>
    <property type="match status" value="1"/>
</dbReference>
<evidence type="ECO:0000259" key="4">
    <source>
        <dbReference type="Pfam" id="PF13193"/>
    </source>
</evidence>
<protein>
    <submittedName>
        <fullName evidence="5">Linear gramicidin synthase subunit C</fullName>
    </submittedName>
</protein>
<dbReference type="OrthoDB" id="329835at2759"/>
<evidence type="ECO:0000313" key="5">
    <source>
        <dbReference type="EMBL" id="OLQ02371.1"/>
    </source>
</evidence>
<organism evidence="5 6">
    <name type="scientific">Symbiodinium microadriaticum</name>
    <name type="common">Dinoflagellate</name>
    <name type="synonym">Zooxanthella microadriatica</name>
    <dbReference type="NCBI Taxonomy" id="2951"/>
    <lineage>
        <taxon>Eukaryota</taxon>
        <taxon>Sar</taxon>
        <taxon>Alveolata</taxon>
        <taxon>Dinophyceae</taxon>
        <taxon>Suessiales</taxon>
        <taxon>Symbiodiniaceae</taxon>
        <taxon>Symbiodinium</taxon>
    </lineage>
</organism>
<evidence type="ECO:0000313" key="6">
    <source>
        <dbReference type="Proteomes" id="UP000186817"/>
    </source>
</evidence>
<dbReference type="Pfam" id="PF13193">
    <property type="entry name" value="AMP-binding_C"/>
    <property type="match status" value="1"/>
</dbReference>
<keyword evidence="1" id="KW-0472">Membrane</keyword>
<dbReference type="Proteomes" id="UP000186817">
    <property type="component" value="Unassembled WGS sequence"/>
</dbReference>
<reference evidence="5 6" key="1">
    <citation type="submission" date="2016-02" db="EMBL/GenBank/DDBJ databases">
        <title>Genome analysis of coral dinoflagellate symbionts highlights evolutionary adaptations to a symbiotic lifestyle.</title>
        <authorList>
            <person name="Aranda M."/>
            <person name="Li Y."/>
            <person name="Liew Y.J."/>
            <person name="Baumgarten S."/>
            <person name="Simakov O."/>
            <person name="Wilson M."/>
            <person name="Piel J."/>
            <person name="Ashoor H."/>
            <person name="Bougouffa S."/>
            <person name="Bajic V.B."/>
            <person name="Ryu T."/>
            <person name="Ravasi T."/>
            <person name="Bayer T."/>
            <person name="Micklem G."/>
            <person name="Kim H."/>
            <person name="Bhak J."/>
            <person name="Lajeunesse T.C."/>
            <person name="Voolstra C.R."/>
        </authorList>
    </citation>
    <scope>NUCLEOTIDE SEQUENCE [LARGE SCALE GENOMIC DNA]</scope>
    <source>
        <strain evidence="5 6">CCMP2467</strain>
    </source>
</reference>
<dbReference type="InterPro" id="IPR000873">
    <property type="entry name" value="AMP-dep_synth/lig_dom"/>
</dbReference>
<dbReference type="InterPro" id="IPR025110">
    <property type="entry name" value="AMP-bd_C"/>
</dbReference>
<gene>
    <name evidence="5" type="primary">lgrC</name>
    <name evidence="5" type="ORF">AK812_SmicGene14786</name>
</gene>
<feature type="domain" description="AB hydrolase-1" evidence="3">
    <location>
        <begin position="391"/>
        <end position="526"/>
    </location>
</feature>
<feature type="domain" description="AMP-binding enzyme C-terminal" evidence="4">
    <location>
        <begin position="206"/>
        <end position="284"/>
    </location>
</feature>
<dbReference type="GO" id="GO:0031177">
    <property type="term" value="F:phosphopantetheine binding"/>
    <property type="evidence" value="ECO:0007669"/>
    <property type="project" value="TreeGrafter"/>
</dbReference>
<dbReference type="Gene3D" id="3.30.300.30">
    <property type="match status" value="1"/>
</dbReference>
<dbReference type="SUPFAM" id="SSF53474">
    <property type="entry name" value="alpha/beta-Hydrolases"/>
    <property type="match status" value="1"/>
</dbReference>
<dbReference type="PANTHER" id="PTHR45527">
    <property type="entry name" value="NONRIBOSOMAL PEPTIDE SYNTHETASE"/>
    <property type="match status" value="1"/>
</dbReference>
<dbReference type="Gene3D" id="1.10.1200.10">
    <property type="entry name" value="ACP-like"/>
    <property type="match status" value="1"/>
</dbReference>
<keyword evidence="1" id="KW-1133">Transmembrane helix</keyword>
<evidence type="ECO:0000259" key="2">
    <source>
        <dbReference type="Pfam" id="PF00501"/>
    </source>
</evidence>
<feature type="transmembrane region" description="Helical" evidence="1">
    <location>
        <begin position="635"/>
        <end position="660"/>
    </location>
</feature>
<evidence type="ECO:0000256" key="1">
    <source>
        <dbReference type="SAM" id="Phobius"/>
    </source>
</evidence>
<dbReference type="InterPro" id="IPR029058">
    <property type="entry name" value="AB_hydrolase_fold"/>
</dbReference>
<accession>A0A1Q9E4M6</accession>
<name>A0A1Q9E4M6_SYMMI</name>
<dbReference type="GO" id="GO:0043041">
    <property type="term" value="P:amino acid activation for nonribosomal peptide biosynthetic process"/>
    <property type="evidence" value="ECO:0007669"/>
    <property type="project" value="TreeGrafter"/>
</dbReference>
<dbReference type="EMBL" id="LSRX01000265">
    <property type="protein sequence ID" value="OLQ02371.1"/>
    <property type="molecule type" value="Genomic_DNA"/>
</dbReference>
<sequence length="704" mass="76132">MRAFSEVAGFAFWSPQKQETLRRVLKEDAVTHLTVSTSLFHAVSDFSLPGLRTVITGGEKLKKPQYERFQRKHPDTCIFNTYGPTETTVIASLHKCELNEGRDLPIGKPIHGTSIYVAKGVQLCPVGVAGEVYIGGAGVSPGYLGAEANNEAFQKDLSDGSRYMFRTGDLARWLPDGNLEFVSRVGKGQVKIRGFRVEIGDVTRTLLEAEGLNDCYVLPVTRTSDGDSSEMALVAFIVMDEGHPGTESDALARLRRYAASKLPAYMVPSSFIPMERLPLTAFGKIDERSLKDVLGVEDIGIDDDSRLSFPVNQDCETEDQHERLDQNFFELGGTSFQALQVATRAKGAFEAPCLEFQPSFTGEKFNLFQVMELFQTPTIRELMGSSAAQKLAFCLPGFGGNARALGEAADGIFSADAAVFGLRPKGMVNVAADPPLEDLDDMIRHTTSVIQQAIADSGLDPENITLLGYSAGTLLALGVADALKTAVTKVVLVAPGSPTYLPADNVAQKTESMPPGRFSWYQDIRYTSLLLSLFLQPQDQDVIGLAESIQTKADLMKVKCEGDDYTGFDQLVAKNGLKVQTQWCPRDHFEVLTAPSEEWQQVRSFLSPAAPAALGSSAASLLSEDGPYLWGGVDIVVLGIVVVGVVVVGVVVVGVVVVVFDFVCVCAAVTWVTAHPLSRVSGYESPASQFHKAPSPLFHVADVI</sequence>
<dbReference type="AlphaFoldDB" id="A0A1Q9E4M6"/>
<dbReference type="InterPro" id="IPR045851">
    <property type="entry name" value="AMP-bd_C_sf"/>
</dbReference>
<dbReference type="Gene3D" id="2.30.38.10">
    <property type="entry name" value="Luciferase, Domain 3"/>
    <property type="match status" value="1"/>
</dbReference>
<dbReference type="InterPro" id="IPR000073">
    <property type="entry name" value="AB_hydrolase_1"/>
</dbReference>
<evidence type="ECO:0000259" key="3">
    <source>
        <dbReference type="Pfam" id="PF12697"/>
    </source>
</evidence>
<dbReference type="Gene3D" id="3.40.50.1820">
    <property type="entry name" value="alpha/beta hydrolase"/>
    <property type="match status" value="1"/>
</dbReference>
<dbReference type="Pfam" id="PF00501">
    <property type="entry name" value="AMP-binding"/>
    <property type="match status" value="1"/>
</dbReference>
<dbReference type="Gene3D" id="3.40.50.980">
    <property type="match status" value="1"/>
</dbReference>
<comment type="caution">
    <text evidence="5">The sequence shown here is derived from an EMBL/GenBank/DDBJ whole genome shotgun (WGS) entry which is preliminary data.</text>
</comment>
<keyword evidence="1" id="KW-0812">Transmembrane</keyword>
<feature type="domain" description="AMP-dependent synthetase/ligase" evidence="2">
    <location>
        <begin position="18"/>
        <end position="144"/>
    </location>
</feature>
<dbReference type="GO" id="GO:0005737">
    <property type="term" value="C:cytoplasm"/>
    <property type="evidence" value="ECO:0007669"/>
    <property type="project" value="TreeGrafter"/>
</dbReference>
<dbReference type="Pfam" id="PF12697">
    <property type="entry name" value="Abhydrolase_6"/>
    <property type="match status" value="1"/>
</dbReference>
<keyword evidence="6" id="KW-1185">Reference proteome</keyword>